<evidence type="ECO:0000256" key="3">
    <source>
        <dbReference type="ARBA" id="ARBA00023157"/>
    </source>
</evidence>
<dbReference type="InterPro" id="IPR000800">
    <property type="entry name" value="Notch_dom"/>
</dbReference>
<keyword evidence="4" id="KW-0325">Glycoprotein</keyword>
<dbReference type="InterPro" id="IPR050333">
    <property type="entry name" value="SLRP"/>
</dbReference>
<dbReference type="Gene3D" id="3.80.10.10">
    <property type="entry name" value="Ribonuclease Inhibitor"/>
    <property type="match status" value="1"/>
</dbReference>
<name>A0A1V9YLU3_ACHHY</name>
<dbReference type="PANTHER" id="PTHR45712:SF22">
    <property type="entry name" value="INSULIN-LIKE GROWTH FACTOR-BINDING PROTEIN COMPLEX ACID LABILE SUBUNIT"/>
    <property type="match status" value="1"/>
</dbReference>
<evidence type="ECO:0000256" key="1">
    <source>
        <dbReference type="ARBA" id="ARBA00022614"/>
    </source>
</evidence>
<dbReference type="SUPFAM" id="SSF52058">
    <property type="entry name" value="L domain-like"/>
    <property type="match status" value="1"/>
</dbReference>
<dbReference type="Proteomes" id="UP000243579">
    <property type="component" value="Unassembled WGS sequence"/>
</dbReference>
<keyword evidence="5" id="KW-1133">Transmembrane helix</keyword>
<evidence type="ECO:0000313" key="7">
    <source>
        <dbReference type="EMBL" id="OQR86686.1"/>
    </source>
</evidence>
<protein>
    <recommendedName>
        <fullName evidence="6">LNR domain-containing protein</fullName>
    </recommendedName>
</protein>
<evidence type="ECO:0000256" key="2">
    <source>
        <dbReference type="ARBA" id="ARBA00022737"/>
    </source>
</evidence>
<organism evidence="7 8">
    <name type="scientific">Achlya hypogyna</name>
    <name type="common">Oomycete</name>
    <name type="synonym">Protoachlya hypogyna</name>
    <dbReference type="NCBI Taxonomy" id="1202772"/>
    <lineage>
        <taxon>Eukaryota</taxon>
        <taxon>Sar</taxon>
        <taxon>Stramenopiles</taxon>
        <taxon>Oomycota</taxon>
        <taxon>Saprolegniomycetes</taxon>
        <taxon>Saprolegniales</taxon>
        <taxon>Achlyaceae</taxon>
        <taxon>Achlya</taxon>
    </lineage>
</organism>
<accession>A0A1V9YLU3</accession>
<keyword evidence="1" id="KW-0433">Leucine-rich repeat</keyword>
<dbReference type="InterPro" id="IPR032675">
    <property type="entry name" value="LRR_dom_sf"/>
</dbReference>
<dbReference type="GO" id="GO:0005615">
    <property type="term" value="C:extracellular space"/>
    <property type="evidence" value="ECO:0007669"/>
    <property type="project" value="TreeGrafter"/>
</dbReference>
<keyword evidence="5" id="KW-0812">Transmembrane</keyword>
<dbReference type="OrthoDB" id="76036at2759"/>
<feature type="domain" description="LNR" evidence="6">
    <location>
        <begin position="609"/>
        <end position="640"/>
    </location>
</feature>
<dbReference type="PANTHER" id="PTHR45712">
    <property type="entry name" value="AGAP008170-PA"/>
    <property type="match status" value="1"/>
</dbReference>
<keyword evidence="2" id="KW-0677">Repeat</keyword>
<dbReference type="AlphaFoldDB" id="A0A1V9YLU3"/>
<dbReference type="STRING" id="1202772.A0A1V9YLU3"/>
<sequence length="641" mass="69867">MRVKVKMHAPPRDHARMHEAMRRQWLARKCIQILVLAHHVVAFSYLMALGVVHLAAPASTLRALGATAPPGALFLVLALLQIIPFFEFTPQHHNWHIWTHQVSRRLPPALVKAAKWNTALPYLHGLEVAANAYTACVMAATVVQPLVPLAYSALLAFHCLWSSRGLLPPVGPTRRPTLWSPAVQLGHALVSFYLSMGFVCFGLVLPAALATSNLRHHRRNLDWAAQYMPIGRFVLISDGADLVATAVAVAATYFRLQNVLSAIRAVPSRVKRTGTLISISEEGDSPKKLRILPAGGLFKSRRLQPHDHDLPLHALAVARRWRTALVLSYSMVAAVLIAVAGYSSYGRHQCPPGCRHSTSTWLSSSCDCVHIRWNCVLDGLMNDSDDLNAYLSTSFGTALRFLHVQECPLTQGLGDATLGAFPNLEAIHLERTGLTHWNLSTLPTSLYALYIHGSNLSALPPFLQMLPPTLETLYITDTPLASNVPAAVWTQWHGLYDLALTGTNQTAVADTIAGLSSLQYLDLGRNYISAMPSTLSALTSLSAVLLDENDLTEVPTVLTTGNSNLRLYLNGNPIRAVPTSLLQAVQLLLVQVASTVYCNSTHSVVCYTDCAQDCARPRLGDDYCDPPCNVSACAYDAGDCL</sequence>
<dbReference type="Pfam" id="PF13855">
    <property type="entry name" value="LRR_8"/>
    <property type="match status" value="1"/>
</dbReference>
<evidence type="ECO:0000259" key="6">
    <source>
        <dbReference type="Pfam" id="PF00066"/>
    </source>
</evidence>
<feature type="transmembrane region" description="Helical" evidence="5">
    <location>
        <begin position="149"/>
        <end position="167"/>
    </location>
</feature>
<evidence type="ECO:0000313" key="8">
    <source>
        <dbReference type="Proteomes" id="UP000243579"/>
    </source>
</evidence>
<evidence type="ECO:0000256" key="4">
    <source>
        <dbReference type="ARBA" id="ARBA00023180"/>
    </source>
</evidence>
<feature type="transmembrane region" description="Helical" evidence="5">
    <location>
        <begin position="68"/>
        <end position="86"/>
    </location>
</feature>
<proteinExistence type="predicted"/>
<dbReference type="Gene3D" id="3.30.300.320">
    <property type="match status" value="1"/>
</dbReference>
<keyword evidence="5" id="KW-0472">Membrane</keyword>
<evidence type="ECO:0000256" key="5">
    <source>
        <dbReference type="SAM" id="Phobius"/>
    </source>
</evidence>
<dbReference type="InterPro" id="IPR001611">
    <property type="entry name" value="Leu-rich_rpt"/>
</dbReference>
<dbReference type="Pfam" id="PF00066">
    <property type="entry name" value="Notch"/>
    <property type="match status" value="1"/>
</dbReference>
<feature type="transmembrane region" description="Helical" evidence="5">
    <location>
        <begin position="324"/>
        <end position="345"/>
    </location>
</feature>
<comment type="caution">
    <text evidence="7">The sequence shown here is derived from an EMBL/GenBank/DDBJ whole genome shotgun (WGS) entry which is preliminary data.</text>
</comment>
<feature type="transmembrane region" description="Helical" evidence="5">
    <location>
        <begin position="31"/>
        <end position="56"/>
    </location>
</feature>
<gene>
    <name evidence="7" type="ORF">ACHHYP_10244</name>
</gene>
<feature type="transmembrane region" description="Helical" evidence="5">
    <location>
        <begin position="188"/>
        <end position="210"/>
    </location>
</feature>
<dbReference type="EMBL" id="JNBR01001490">
    <property type="protein sequence ID" value="OQR86686.1"/>
    <property type="molecule type" value="Genomic_DNA"/>
</dbReference>
<keyword evidence="8" id="KW-1185">Reference proteome</keyword>
<keyword evidence="3" id="KW-1015">Disulfide bond</keyword>
<reference evidence="7 8" key="1">
    <citation type="journal article" date="2014" name="Genome Biol. Evol.">
        <title>The secreted proteins of Achlya hypogyna and Thraustotheca clavata identify the ancestral oomycete secretome and reveal gene acquisitions by horizontal gene transfer.</title>
        <authorList>
            <person name="Misner I."/>
            <person name="Blouin N."/>
            <person name="Leonard G."/>
            <person name="Richards T.A."/>
            <person name="Lane C.E."/>
        </authorList>
    </citation>
    <scope>NUCLEOTIDE SEQUENCE [LARGE SCALE GENOMIC DNA]</scope>
    <source>
        <strain evidence="7 8">ATCC 48635</strain>
    </source>
</reference>